<feature type="domain" description="SGNH hydrolase-type esterase" evidence="1">
    <location>
        <begin position="7"/>
        <end position="187"/>
    </location>
</feature>
<organism evidence="2 3">
    <name type="scientific">Halobacillus salinarum</name>
    <dbReference type="NCBI Taxonomy" id="2932257"/>
    <lineage>
        <taxon>Bacteria</taxon>
        <taxon>Bacillati</taxon>
        <taxon>Bacillota</taxon>
        <taxon>Bacilli</taxon>
        <taxon>Bacillales</taxon>
        <taxon>Bacillaceae</taxon>
        <taxon>Halobacillus</taxon>
    </lineage>
</organism>
<dbReference type="PANTHER" id="PTHR30383:SF5">
    <property type="entry name" value="SGNH HYDROLASE-TYPE ESTERASE DOMAIN-CONTAINING PROTEIN"/>
    <property type="match status" value="1"/>
</dbReference>
<dbReference type="PANTHER" id="PTHR30383">
    <property type="entry name" value="THIOESTERASE 1/PROTEASE 1/LYSOPHOSPHOLIPASE L1"/>
    <property type="match status" value="1"/>
</dbReference>
<proteinExistence type="predicted"/>
<keyword evidence="3" id="KW-1185">Reference proteome</keyword>
<dbReference type="GO" id="GO:0016787">
    <property type="term" value="F:hydrolase activity"/>
    <property type="evidence" value="ECO:0007669"/>
    <property type="project" value="UniProtKB-KW"/>
</dbReference>
<dbReference type="InterPro" id="IPR013830">
    <property type="entry name" value="SGNH_hydro"/>
</dbReference>
<evidence type="ECO:0000313" key="2">
    <source>
        <dbReference type="EMBL" id="UOQ43991.1"/>
    </source>
</evidence>
<sequence>MGKRIVFIGDSITESGRFEDPEGIGTGYVRMIAKELDPRHMIMNKGVGGNRITDLADRWEEDVLRESPDVVSISIGINDVWRQLDSPEMEQVSPDDFKTIYRKLLTETRERTSTVIVLMEPTIIEEEADSKGNLMLLDYVKAIREMGEEYDAFVVPVHEVFINHLLHERPSKLTVDGVHMNKAGNELMAETWLESAGALL</sequence>
<dbReference type="Proteomes" id="UP000831787">
    <property type="component" value="Chromosome"/>
</dbReference>
<dbReference type="InterPro" id="IPR036514">
    <property type="entry name" value="SGNH_hydro_sf"/>
</dbReference>
<keyword evidence="2" id="KW-0378">Hydrolase</keyword>
<dbReference type="RefSeq" id="WP_244709591.1">
    <property type="nucleotide sequence ID" value="NZ_CP095073.1"/>
</dbReference>
<gene>
    <name evidence="2" type="ORF">MUN89_19310</name>
</gene>
<protein>
    <submittedName>
        <fullName evidence="2">SGNH/GDSL hydrolase family protein</fullName>
    </submittedName>
</protein>
<dbReference type="Gene3D" id="3.40.50.1110">
    <property type="entry name" value="SGNH hydrolase"/>
    <property type="match status" value="1"/>
</dbReference>
<dbReference type="Pfam" id="PF13472">
    <property type="entry name" value="Lipase_GDSL_2"/>
    <property type="match status" value="1"/>
</dbReference>
<dbReference type="EMBL" id="CP095073">
    <property type="protein sequence ID" value="UOQ43991.1"/>
    <property type="molecule type" value="Genomic_DNA"/>
</dbReference>
<reference evidence="2 3" key="1">
    <citation type="submission" date="2022-04" db="EMBL/GenBank/DDBJ databases">
        <title>Halobacillus sp. isolated from saltern.</title>
        <authorList>
            <person name="Won M."/>
            <person name="Lee C.-M."/>
            <person name="Woen H.-Y."/>
            <person name="Kwon S.-W."/>
        </authorList>
    </citation>
    <scope>NUCLEOTIDE SEQUENCE [LARGE SCALE GENOMIC DNA]</scope>
    <source>
        <strain evidence="2 3">SSBR10-3</strain>
    </source>
</reference>
<evidence type="ECO:0000313" key="3">
    <source>
        <dbReference type="Proteomes" id="UP000831787"/>
    </source>
</evidence>
<dbReference type="CDD" id="cd01834">
    <property type="entry name" value="SGNH_hydrolase_like_2"/>
    <property type="match status" value="1"/>
</dbReference>
<dbReference type="SUPFAM" id="SSF52266">
    <property type="entry name" value="SGNH hydrolase"/>
    <property type="match status" value="1"/>
</dbReference>
<accession>A0ABY4EPG8</accession>
<dbReference type="InterPro" id="IPR051532">
    <property type="entry name" value="Ester_Hydrolysis_Enzymes"/>
</dbReference>
<evidence type="ECO:0000259" key="1">
    <source>
        <dbReference type="Pfam" id="PF13472"/>
    </source>
</evidence>
<name>A0ABY4EPG8_9BACI</name>